<sequence length="272" mass="28896">MGLTGCGKFGKGFLIFINILFFLLGLGLFVGGILMKVNVAAINDDVKPALNGVTFSSFKLGDFIDSLAILFIVLGAFVLIVSGLGLFGACCEVKCMLVTYAVLVMVLFLMKVVAVALWFTMKSALEDVVKKGMMDSFQKNYKADDLNNADVLSNAWNYMFLSLDCCGVENIKTDLGSSNPWVVSRTGGVMVPKTCCTGVDATNYNSNPNPGPCTSGTSGYNTKGCYEAVTGEITTYGNIFVGVGIAILVIELLAVVFAFVICCQAGSKDNVV</sequence>
<dbReference type="KEGG" id="cvn:111126012"/>
<comment type="subcellular location">
    <subcellularLocation>
        <location evidence="1 6">Membrane</location>
        <topology evidence="1 6">Multi-pass membrane protein</topology>
    </subcellularLocation>
</comment>
<evidence type="ECO:0000256" key="4">
    <source>
        <dbReference type="ARBA" id="ARBA00022989"/>
    </source>
</evidence>
<evidence type="ECO:0000313" key="7">
    <source>
        <dbReference type="Proteomes" id="UP000694844"/>
    </source>
</evidence>
<evidence type="ECO:0000313" key="10">
    <source>
        <dbReference type="RefSeq" id="XP_022326075.1"/>
    </source>
</evidence>
<keyword evidence="4 6" id="KW-1133">Transmembrane helix</keyword>
<evidence type="ECO:0000256" key="2">
    <source>
        <dbReference type="ARBA" id="ARBA00006840"/>
    </source>
</evidence>
<gene>
    <name evidence="8 9" type="primary">LOC111125857</name>
    <name evidence="10" type="synonym">LOC111126012</name>
</gene>
<evidence type="ECO:0000313" key="9">
    <source>
        <dbReference type="RefSeq" id="XP_022325761.1"/>
    </source>
</evidence>
<dbReference type="GO" id="GO:0005886">
    <property type="term" value="C:plasma membrane"/>
    <property type="evidence" value="ECO:0007669"/>
    <property type="project" value="TreeGrafter"/>
</dbReference>
<dbReference type="RefSeq" id="XP_022325760.1">
    <property type="nucleotide sequence ID" value="XM_022470052.1"/>
</dbReference>
<dbReference type="Proteomes" id="UP000694844">
    <property type="component" value="Chromosome 3"/>
</dbReference>
<evidence type="ECO:0000256" key="5">
    <source>
        <dbReference type="ARBA" id="ARBA00023136"/>
    </source>
</evidence>
<dbReference type="InterPro" id="IPR000301">
    <property type="entry name" value="Tetraspanin_animals"/>
</dbReference>
<organism evidence="7 9">
    <name type="scientific">Crassostrea virginica</name>
    <name type="common">Eastern oyster</name>
    <dbReference type="NCBI Taxonomy" id="6565"/>
    <lineage>
        <taxon>Eukaryota</taxon>
        <taxon>Metazoa</taxon>
        <taxon>Spiralia</taxon>
        <taxon>Lophotrochozoa</taxon>
        <taxon>Mollusca</taxon>
        <taxon>Bivalvia</taxon>
        <taxon>Autobranchia</taxon>
        <taxon>Pteriomorphia</taxon>
        <taxon>Ostreida</taxon>
        <taxon>Ostreoidea</taxon>
        <taxon>Ostreidae</taxon>
        <taxon>Crassostrea</taxon>
    </lineage>
</organism>
<evidence type="ECO:0000256" key="6">
    <source>
        <dbReference type="RuleBase" id="RU361218"/>
    </source>
</evidence>
<evidence type="ECO:0000256" key="3">
    <source>
        <dbReference type="ARBA" id="ARBA00022692"/>
    </source>
</evidence>
<keyword evidence="3 6" id="KW-0812">Transmembrane</keyword>
<reference evidence="8 9" key="1">
    <citation type="submission" date="2025-04" db="UniProtKB">
        <authorList>
            <consortium name="RefSeq"/>
        </authorList>
    </citation>
    <scope>IDENTIFICATION</scope>
    <source>
        <tissue evidence="8 9">Whole sample</tissue>
    </source>
</reference>
<evidence type="ECO:0000256" key="1">
    <source>
        <dbReference type="ARBA" id="ARBA00004141"/>
    </source>
</evidence>
<dbReference type="Pfam" id="PF00335">
    <property type="entry name" value="Tetraspanin"/>
    <property type="match status" value="1"/>
</dbReference>
<dbReference type="PIRSF" id="PIRSF002419">
    <property type="entry name" value="Tetraspanin"/>
    <property type="match status" value="1"/>
</dbReference>
<dbReference type="SUPFAM" id="SSF48652">
    <property type="entry name" value="Tetraspanin"/>
    <property type="match status" value="1"/>
</dbReference>
<comment type="similarity">
    <text evidence="2 6">Belongs to the tetraspanin (TM4SF) family.</text>
</comment>
<dbReference type="PANTHER" id="PTHR19282">
    <property type="entry name" value="TETRASPANIN"/>
    <property type="match status" value="1"/>
</dbReference>
<dbReference type="Gene3D" id="1.10.1450.10">
    <property type="entry name" value="Tetraspanin"/>
    <property type="match status" value="1"/>
</dbReference>
<dbReference type="OrthoDB" id="6133340at2759"/>
<feature type="transmembrane region" description="Helical" evidence="6">
    <location>
        <begin position="239"/>
        <end position="263"/>
    </location>
</feature>
<dbReference type="KEGG" id="cvn:111125857"/>
<evidence type="ECO:0000313" key="8">
    <source>
        <dbReference type="RefSeq" id="XP_022325760.1"/>
    </source>
</evidence>
<dbReference type="PANTHER" id="PTHR19282:SF534">
    <property type="entry name" value="TETRASPANIN FAMILY-RELATED"/>
    <property type="match status" value="1"/>
</dbReference>
<dbReference type="InterPro" id="IPR018499">
    <property type="entry name" value="Tetraspanin/Peripherin"/>
</dbReference>
<proteinExistence type="inferred from homology"/>
<accession>A0A8B8DFN5</accession>
<dbReference type="AlphaFoldDB" id="A0A8B8DFN5"/>
<feature type="transmembrane region" description="Helical" evidence="6">
    <location>
        <begin position="97"/>
        <end position="119"/>
    </location>
</feature>
<dbReference type="PRINTS" id="PR00259">
    <property type="entry name" value="TMFOUR"/>
</dbReference>
<feature type="transmembrane region" description="Helical" evidence="6">
    <location>
        <begin position="12"/>
        <end position="35"/>
    </location>
</feature>
<dbReference type="GeneID" id="111125857"/>
<protein>
    <recommendedName>
        <fullName evidence="6">Tetraspanin</fullName>
    </recommendedName>
</protein>
<dbReference type="RefSeq" id="XP_022325761.1">
    <property type="nucleotide sequence ID" value="XM_022470053.1"/>
</dbReference>
<dbReference type="InterPro" id="IPR008952">
    <property type="entry name" value="Tetraspanin_EC2_sf"/>
</dbReference>
<keyword evidence="5 6" id="KW-0472">Membrane</keyword>
<name>A0A8B8DFN5_CRAVI</name>
<dbReference type="RefSeq" id="XP_022326075.1">
    <property type="nucleotide sequence ID" value="XM_022470367.1"/>
</dbReference>
<keyword evidence="7" id="KW-1185">Reference proteome</keyword>
<feature type="transmembrane region" description="Helical" evidence="6">
    <location>
        <begin position="67"/>
        <end position="90"/>
    </location>
</feature>